<organism evidence="12 13">
    <name type="scientific">Thermocrinis minervae</name>
    <dbReference type="NCBI Taxonomy" id="381751"/>
    <lineage>
        <taxon>Bacteria</taxon>
        <taxon>Pseudomonadati</taxon>
        <taxon>Aquificota</taxon>
        <taxon>Aquificia</taxon>
        <taxon>Aquificales</taxon>
        <taxon>Aquificaceae</taxon>
        <taxon>Thermocrinis</taxon>
    </lineage>
</organism>
<dbReference type="InterPro" id="IPR002550">
    <property type="entry name" value="CNNM"/>
</dbReference>
<sequence>MEGSSSAIYTETLTFLIATLLSAFFSSSEVVFFGSNRFLVSRYYTGKLYKLIDFLLSRPREILLVILIGNELVNVFISSYSVKVFSHIFGPASAGYSVIFASLLIFIFGEVIPKNAVLSFTNRLIAVYSIILYPFYVLSYPIRLLARGPLENLVNNFGLESIETSKKEHLFWEIFDTGFNEKVFDQEDRELVEKALTLNDATVREVMKPKPDVFMLDEDMTVQEAWQYIVEQRHTKIPVYRESTDTVTGVVHVEDLLPIEENLSKRLGEFKRKVLFVPEVMSVEDLLKEFAQRGVQIAIVVGEHGEVTGLVTIHDILSYVMESLPISKDIQKLSYNTYKVMGWTDIEEFAKFFNIELPEEYDYDTVAGFVMSLLSKVPEEDEEVVYQDYKIKIEKMEGNRIISLLVVKE</sequence>
<name>A0A1M6SBY3_9AQUI</name>
<dbReference type="Pfam" id="PF01595">
    <property type="entry name" value="CNNM"/>
    <property type="match status" value="1"/>
</dbReference>
<dbReference type="SUPFAM" id="SSF56176">
    <property type="entry name" value="FAD-binding/transporter-associated domain-like"/>
    <property type="match status" value="1"/>
</dbReference>
<keyword evidence="5 7" id="KW-0129">CBS domain</keyword>
<dbReference type="InterPro" id="IPR000644">
    <property type="entry name" value="CBS_dom"/>
</dbReference>
<reference evidence="12 13" key="1">
    <citation type="submission" date="2016-11" db="EMBL/GenBank/DDBJ databases">
        <authorList>
            <person name="Jaros S."/>
            <person name="Januszkiewicz K."/>
            <person name="Wedrychowicz H."/>
        </authorList>
    </citation>
    <scope>NUCLEOTIDE SEQUENCE [LARGE SCALE GENOMIC DNA]</scope>
    <source>
        <strain evidence="12 13">DSM 19557</strain>
    </source>
</reference>
<keyword evidence="6 8" id="KW-0472">Membrane</keyword>
<dbReference type="InterPro" id="IPR036318">
    <property type="entry name" value="FAD-bd_PCMH-like_sf"/>
</dbReference>
<feature type="transmembrane region" description="Helical" evidence="9">
    <location>
        <begin position="94"/>
        <end position="112"/>
    </location>
</feature>
<keyword evidence="4 8" id="KW-1133">Transmembrane helix</keyword>
<evidence type="ECO:0000256" key="5">
    <source>
        <dbReference type="ARBA" id="ARBA00023122"/>
    </source>
</evidence>
<evidence type="ECO:0000256" key="3">
    <source>
        <dbReference type="ARBA" id="ARBA00022737"/>
    </source>
</evidence>
<dbReference type="PANTHER" id="PTHR22777">
    <property type="entry name" value="HEMOLYSIN-RELATED"/>
    <property type="match status" value="1"/>
</dbReference>
<dbReference type="Gene3D" id="3.10.580.10">
    <property type="entry name" value="CBS-domain"/>
    <property type="match status" value="1"/>
</dbReference>
<comment type="subcellular location">
    <subcellularLocation>
        <location evidence="1">Membrane</location>
        <topology evidence="1">Multi-pass membrane protein</topology>
    </subcellularLocation>
</comment>
<evidence type="ECO:0000256" key="7">
    <source>
        <dbReference type="PROSITE-ProRule" id="PRU00703"/>
    </source>
</evidence>
<protein>
    <submittedName>
        <fullName evidence="12">Hemolysin, contains CBS domains</fullName>
    </submittedName>
</protein>
<dbReference type="Proteomes" id="UP000189810">
    <property type="component" value="Chromosome I"/>
</dbReference>
<evidence type="ECO:0000256" key="1">
    <source>
        <dbReference type="ARBA" id="ARBA00004141"/>
    </source>
</evidence>
<feature type="domain" description="CBS" evidence="10">
    <location>
        <begin position="207"/>
        <end position="266"/>
    </location>
</feature>
<dbReference type="GO" id="GO:0005886">
    <property type="term" value="C:plasma membrane"/>
    <property type="evidence" value="ECO:0007669"/>
    <property type="project" value="TreeGrafter"/>
</dbReference>
<dbReference type="Gene3D" id="3.30.465.10">
    <property type="match status" value="1"/>
</dbReference>
<feature type="transmembrane region" description="Helical" evidence="9">
    <location>
        <begin position="12"/>
        <end position="40"/>
    </location>
</feature>
<dbReference type="OrthoDB" id="9798188at2"/>
<keyword evidence="2 8" id="KW-0812">Transmembrane</keyword>
<evidence type="ECO:0000256" key="8">
    <source>
        <dbReference type="PROSITE-ProRule" id="PRU01193"/>
    </source>
</evidence>
<dbReference type="PROSITE" id="PS51371">
    <property type="entry name" value="CBS"/>
    <property type="match status" value="2"/>
</dbReference>
<dbReference type="SMART" id="SM01091">
    <property type="entry name" value="CorC_HlyC"/>
    <property type="match status" value="1"/>
</dbReference>
<proteinExistence type="predicted"/>
<keyword evidence="13" id="KW-1185">Reference proteome</keyword>
<keyword evidence="3" id="KW-0677">Repeat</keyword>
<evidence type="ECO:0000259" key="10">
    <source>
        <dbReference type="PROSITE" id="PS51371"/>
    </source>
</evidence>
<dbReference type="SMART" id="SM00116">
    <property type="entry name" value="CBS"/>
    <property type="match status" value="2"/>
</dbReference>
<dbReference type="STRING" id="381751.SAMN05444391_0969"/>
<dbReference type="PROSITE" id="PS51846">
    <property type="entry name" value="CNNM"/>
    <property type="match status" value="1"/>
</dbReference>
<feature type="transmembrane region" description="Helical" evidence="9">
    <location>
        <begin position="124"/>
        <end position="142"/>
    </location>
</feature>
<dbReference type="CDD" id="cd04590">
    <property type="entry name" value="CBS_pair_CorC_HlyC_assoc"/>
    <property type="match status" value="1"/>
</dbReference>
<evidence type="ECO:0000256" key="9">
    <source>
        <dbReference type="SAM" id="Phobius"/>
    </source>
</evidence>
<dbReference type="InterPro" id="IPR044751">
    <property type="entry name" value="Ion_transp-like_CBS"/>
</dbReference>
<evidence type="ECO:0000256" key="4">
    <source>
        <dbReference type="ARBA" id="ARBA00022989"/>
    </source>
</evidence>
<evidence type="ECO:0000256" key="6">
    <source>
        <dbReference type="ARBA" id="ARBA00023136"/>
    </source>
</evidence>
<feature type="domain" description="CBS" evidence="10">
    <location>
        <begin position="270"/>
        <end position="326"/>
    </location>
</feature>
<dbReference type="EMBL" id="LT670846">
    <property type="protein sequence ID" value="SHK42263.1"/>
    <property type="molecule type" value="Genomic_DNA"/>
</dbReference>
<dbReference type="SUPFAM" id="SSF54631">
    <property type="entry name" value="CBS-domain pair"/>
    <property type="match status" value="1"/>
</dbReference>
<accession>A0A1M6SBY3</accession>
<dbReference type="PANTHER" id="PTHR22777:SF17">
    <property type="entry name" value="UPF0053 PROTEIN SLL0260"/>
    <property type="match status" value="1"/>
</dbReference>
<dbReference type="InterPro" id="IPR046342">
    <property type="entry name" value="CBS_dom_sf"/>
</dbReference>
<dbReference type="Pfam" id="PF00571">
    <property type="entry name" value="CBS"/>
    <property type="match status" value="2"/>
</dbReference>
<evidence type="ECO:0000313" key="12">
    <source>
        <dbReference type="EMBL" id="SHK42263.1"/>
    </source>
</evidence>
<dbReference type="InterPro" id="IPR005170">
    <property type="entry name" value="Transptr-assoc_dom"/>
</dbReference>
<dbReference type="Pfam" id="PF03471">
    <property type="entry name" value="CorC_HlyC"/>
    <property type="match status" value="1"/>
</dbReference>
<evidence type="ECO:0000313" key="13">
    <source>
        <dbReference type="Proteomes" id="UP000189810"/>
    </source>
</evidence>
<evidence type="ECO:0000256" key="2">
    <source>
        <dbReference type="ARBA" id="ARBA00022692"/>
    </source>
</evidence>
<dbReference type="InterPro" id="IPR016169">
    <property type="entry name" value="FAD-bd_PCMH_sub2"/>
</dbReference>
<gene>
    <name evidence="12" type="ORF">SAMN05444391_0969</name>
</gene>
<dbReference type="GO" id="GO:0050660">
    <property type="term" value="F:flavin adenine dinucleotide binding"/>
    <property type="evidence" value="ECO:0007669"/>
    <property type="project" value="InterPro"/>
</dbReference>
<dbReference type="AlphaFoldDB" id="A0A1M6SBY3"/>
<feature type="domain" description="CNNM transmembrane" evidence="11">
    <location>
        <begin position="4"/>
        <end position="188"/>
    </location>
</feature>
<evidence type="ECO:0000259" key="11">
    <source>
        <dbReference type="PROSITE" id="PS51846"/>
    </source>
</evidence>